<feature type="non-terminal residue" evidence="1">
    <location>
        <position position="1"/>
    </location>
</feature>
<dbReference type="EMBL" id="CAUOFW020003502">
    <property type="protein sequence ID" value="CAK9160313.1"/>
    <property type="molecule type" value="Genomic_DNA"/>
</dbReference>
<organism evidence="1 2">
    <name type="scientific">Ilex paraguariensis</name>
    <name type="common">yerba mate</name>
    <dbReference type="NCBI Taxonomy" id="185542"/>
    <lineage>
        <taxon>Eukaryota</taxon>
        <taxon>Viridiplantae</taxon>
        <taxon>Streptophyta</taxon>
        <taxon>Embryophyta</taxon>
        <taxon>Tracheophyta</taxon>
        <taxon>Spermatophyta</taxon>
        <taxon>Magnoliopsida</taxon>
        <taxon>eudicotyledons</taxon>
        <taxon>Gunneridae</taxon>
        <taxon>Pentapetalae</taxon>
        <taxon>asterids</taxon>
        <taxon>campanulids</taxon>
        <taxon>Aquifoliales</taxon>
        <taxon>Aquifoliaceae</taxon>
        <taxon>Ilex</taxon>
    </lineage>
</organism>
<sequence>ILLTVYIYDDAPPLPTPEIDLTPLSDDAPLPIEPHASFEVLVPPLEPSSDAIHAAPLVVSSPPCSIDTELEEHLVKKKRMTESPLQLNGQFLPFALY</sequence>
<name>A0ABC8STU0_9AQUA</name>
<comment type="caution">
    <text evidence="1">The sequence shown here is derived from an EMBL/GenBank/DDBJ whole genome shotgun (WGS) entry which is preliminary data.</text>
</comment>
<reference evidence="1 2" key="1">
    <citation type="submission" date="2024-02" db="EMBL/GenBank/DDBJ databases">
        <authorList>
            <person name="Vignale AGUSTIN F."/>
            <person name="Sosa J E."/>
            <person name="Modenutti C."/>
        </authorList>
    </citation>
    <scope>NUCLEOTIDE SEQUENCE [LARGE SCALE GENOMIC DNA]</scope>
</reference>
<keyword evidence="2" id="KW-1185">Reference proteome</keyword>
<dbReference type="Proteomes" id="UP001642360">
    <property type="component" value="Unassembled WGS sequence"/>
</dbReference>
<evidence type="ECO:0000313" key="1">
    <source>
        <dbReference type="EMBL" id="CAK9160313.1"/>
    </source>
</evidence>
<dbReference type="AlphaFoldDB" id="A0ABC8STU0"/>
<evidence type="ECO:0000313" key="2">
    <source>
        <dbReference type="Proteomes" id="UP001642360"/>
    </source>
</evidence>
<protein>
    <submittedName>
        <fullName evidence="1">Uncharacterized protein</fullName>
    </submittedName>
</protein>
<gene>
    <name evidence="1" type="ORF">ILEXP_LOCUS29068</name>
</gene>
<proteinExistence type="predicted"/>
<accession>A0ABC8STU0</accession>